<sequence>MSNGSVACSRNTHSKCQYIECGDTERTPPRNVPSNNPERNCTPEAQITRLIHDPKAEYPCHQSYLNQSKQVLTFLHPSSPHKTTGVAADMGAVLRRIISMELTELLETIYFKFNAICSVSPASCVHTINYPMSMLSTSDMGFVYGTPSERSYFSPVTPMPGNMFIGMSVHKPSVDLVYVPTTFGGFLSPNPSDMSSGRLGSGVTSLRQIGGLLTLTPEDIHCHMMLQNGGGPKGWHQSMDEVF</sequence>
<evidence type="ECO:0000313" key="2">
    <source>
        <dbReference type="Proteomes" id="UP001218218"/>
    </source>
</evidence>
<proteinExistence type="predicted"/>
<evidence type="ECO:0000313" key="1">
    <source>
        <dbReference type="EMBL" id="KAJ7342981.1"/>
    </source>
</evidence>
<name>A0AAD6ZWJ1_9AGAR</name>
<reference evidence="1" key="1">
    <citation type="submission" date="2023-03" db="EMBL/GenBank/DDBJ databases">
        <title>Massive genome expansion in bonnet fungi (Mycena s.s.) driven by repeated elements and novel gene families across ecological guilds.</title>
        <authorList>
            <consortium name="Lawrence Berkeley National Laboratory"/>
            <person name="Harder C.B."/>
            <person name="Miyauchi S."/>
            <person name="Viragh M."/>
            <person name="Kuo A."/>
            <person name="Thoen E."/>
            <person name="Andreopoulos B."/>
            <person name="Lu D."/>
            <person name="Skrede I."/>
            <person name="Drula E."/>
            <person name="Henrissat B."/>
            <person name="Morin E."/>
            <person name="Kohler A."/>
            <person name="Barry K."/>
            <person name="LaButti K."/>
            <person name="Morin E."/>
            <person name="Salamov A."/>
            <person name="Lipzen A."/>
            <person name="Mereny Z."/>
            <person name="Hegedus B."/>
            <person name="Baldrian P."/>
            <person name="Stursova M."/>
            <person name="Weitz H."/>
            <person name="Taylor A."/>
            <person name="Grigoriev I.V."/>
            <person name="Nagy L.G."/>
            <person name="Martin F."/>
            <person name="Kauserud H."/>
        </authorList>
    </citation>
    <scope>NUCLEOTIDE SEQUENCE</scope>
    <source>
        <strain evidence="1">CBHHK002</strain>
    </source>
</reference>
<organism evidence="1 2">
    <name type="scientific">Mycena albidolilacea</name>
    <dbReference type="NCBI Taxonomy" id="1033008"/>
    <lineage>
        <taxon>Eukaryota</taxon>
        <taxon>Fungi</taxon>
        <taxon>Dikarya</taxon>
        <taxon>Basidiomycota</taxon>
        <taxon>Agaricomycotina</taxon>
        <taxon>Agaricomycetes</taxon>
        <taxon>Agaricomycetidae</taxon>
        <taxon>Agaricales</taxon>
        <taxon>Marasmiineae</taxon>
        <taxon>Mycenaceae</taxon>
        <taxon>Mycena</taxon>
    </lineage>
</organism>
<comment type="caution">
    <text evidence="1">The sequence shown here is derived from an EMBL/GenBank/DDBJ whole genome shotgun (WGS) entry which is preliminary data.</text>
</comment>
<keyword evidence="2" id="KW-1185">Reference proteome</keyword>
<dbReference type="EMBL" id="JARIHO010000024">
    <property type="protein sequence ID" value="KAJ7342981.1"/>
    <property type="molecule type" value="Genomic_DNA"/>
</dbReference>
<accession>A0AAD6ZWJ1</accession>
<dbReference type="Proteomes" id="UP001218218">
    <property type="component" value="Unassembled WGS sequence"/>
</dbReference>
<gene>
    <name evidence="1" type="ORF">DFH08DRAFT_811309</name>
</gene>
<protein>
    <submittedName>
        <fullName evidence="1">Uncharacterized protein</fullName>
    </submittedName>
</protein>
<dbReference type="AlphaFoldDB" id="A0AAD6ZWJ1"/>